<dbReference type="GO" id="GO:0005524">
    <property type="term" value="F:ATP binding"/>
    <property type="evidence" value="ECO:0007669"/>
    <property type="project" value="UniProtKB-UniRule"/>
</dbReference>
<dbReference type="InterPro" id="IPR008271">
    <property type="entry name" value="Ser/Thr_kinase_AS"/>
</dbReference>
<dbReference type="FunFam" id="3.80.10.10:FF:000041">
    <property type="entry name" value="LRR receptor-like serine/threonine-protein kinase ERECTA"/>
    <property type="match status" value="1"/>
</dbReference>
<dbReference type="InterPro" id="IPR000858">
    <property type="entry name" value="S_locus_glycoprot_dom"/>
</dbReference>
<comment type="catalytic activity">
    <reaction evidence="20">
        <text>L-threonyl-[protein] + ATP = O-phospho-L-threonyl-[protein] + ADP + H(+)</text>
        <dbReference type="Rhea" id="RHEA:46608"/>
        <dbReference type="Rhea" id="RHEA-COMP:11060"/>
        <dbReference type="Rhea" id="RHEA-COMP:11605"/>
        <dbReference type="ChEBI" id="CHEBI:15378"/>
        <dbReference type="ChEBI" id="CHEBI:30013"/>
        <dbReference type="ChEBI" id="CHEBI:30616"/>
        <dbReference type="ChEBI" id="CHEBI:61977"/>
        <dbReference type="ChEBI" id="CHEBI:456216"/>
        <dbReference type="EC" id="2.7.11.1"/>
    </reaction>
</comment>
<evidence type="ECO:0000256" key="18">
    <source>
        <dbReference type="ARBA" id="ARBA00023170"/>
    </source>
</evidence>
<feature type="signal peptide" evidence="25">
    <location>
        <begin position="1"/>
        <end position="23"/>
    </location>
</feature>
<feature type="binding site" evidence="22">
    <location>
        <position position="1742"/>
    </location>
    <ligand>
        <name>ATP</name>
        <dbReference type="ChEBI" id="CHEBI:30616"/>
    </ligand>
</feature>
<dbReference type="InterPro" id="IPR001611">
    <property type="entry name" value="Leu-rich_rpt"/>
</dbReference>
<dbReference type="SUPFAM" id="SSF52058">
    <property type="entry name" value="L domain-like"/>
    <property type="match status" value="1"/>
</dbReference>
<proteinExistence type="inferred from homology"/>
<dbReference type="PANTHER" id="PTHR47974">
    <property type="entry name" value="OS07G0415500 PROTEIN"/>
    <property type="match status" value="1"/>
</dbReference>
<keyword evidence="15 24" id="KW-1133">Transmembrane helix</keyword>
<feature type="binding site" evidence="22">
    <location>
        <position position="2518"/>
    </location>
    <ligand>
        <name>ATP</name>
        <dbReference type="ChEBI" id="CHEBI:30616"/>
    </ligand>
</feature>
<evidence type="ECO:0000256" key="5">
    <source>
        <dbReference type="ARBA" id="ARBA00022475"/>
    </source>
</evidence>
<dbReference type="GO" id="GO:0048544">
    <property type="term" value="P:recognition of pollen"/>
    <property type="evidence" value="ECO:0007669"/>
    <property type="project" value="InterPro"/>
</dbReference>
<keyword evidence="30" id="KW-1185">Reference proteome</keyword>
<feature type="transmembrane region" description="Helical" evidence="24">
    <location>
        <begin position="1656"/>
        <end position="1681"/>
    </location>
</feature>
<dbReference type="Pfam" id="PF00560">
    <property type="entry name" value="LRR_1"/>
    <property type="match status" value="1"/>
</dbReference>
<dbReference type="InterPro" id="IPR013210">
    <property type="entry name" value="LRR_N_plant-typ"/>
</dbReference>
<sequence length="2999" mass="332265">MATTSSACVSIAVLVVVLSSTSCYSSPSPTTTANGSSDTDLAALLAFKSQLTDPLGVLTSNWSTSTSFCHWRGVTCSRRRRHRRVTGLSLPHTPLHGPITPLLGNLSFLSFLRLTNTNLTASIPADLGKLRRLRHLCLGENSLSGGIPPDLGNLARLEVLELGSNQLSGQIPPELLLHLHNLQVISLEGNSLSGQIPPFLFNNTPSLRYLSFGNNSLSGPIPDGVASLSQLEILDMQYNQLSSLVPQALYNMSWLRVMALAGNGNLTGPIPNNNQTFRLPMLRFISLAQNRIAGRFPAGIASCQYLREIYLYSNSFVDVLPTWLAKLSRLEVVSLGGNNLVGTIPAVLSNLTRLAVLELSFGNLVGNIPPEIGLLQKLVYLFLSANQLSGSVPWTLGNIVALQKLVLSHNNLEGNMGFLSSLSECRHLEDLVLDHNSFVGALPDHLGNLSARLISFIADHNKLTDHNSFIPEKMSNLSSLELIDLGYNQLTGAIPESIATMRNVGLLDALCQTQIGTLLNLQRLFLERNKISGSIPDSIGNLSRLDYIDLSNNQLSGKIPASLFQLHNLIQINLSCNSIVGALPADIAGLRQIDQIDVSSNFLNGSIPESLGQLNMLTYLILSHNSLEGSIPSTLQSLTSLTWLDLSSNNLSGSIPMFLENLTDLTMLNLSFNRLEGPIPEGGIFSNNLTRQSLIGNAGLCGSPRLGFSPCLKKSHPYSRPLLKLLLPAILVASGILAVFLYLMFEKKHKKAKAYGDMADVIGPQLLSYHDLVLATENFSDDNLLGSGGFGKVFKGQLGSGLVVAIKVLDMKLEHSIRIFDAECHILRMARHRNLIKILNTCSNMDFKALVLEFMPNGSLEKLLHCSLNSGVEDGRTCRPSHRRWHVVDGGTRRRDVVHDGGSDPYQCVMLWVMYAVMCRVQVLKIHNLDQIDIEVYKGMPLVSPHLTKIELSGMELKNCFLNFSSCPALKELYFTKNCSFDSVYEIVSRSIQCIHIFHCQFSEYHRTVIYAPSLITFFLEGYCGRTPFLGIMPSLVEASVRPHQDCDDSCSNSYCGNCEDEYCDGCHCSYEVSDDSESVLLGGLTEAENLKLIAGPNIFIFRSDLRWCPLFSKLKCLLLNEWCLASNFSALACILEHSPVLRKLTLKISKEYKSMVELETEENDNSLWKPAAISEHLKVVKVHCKEVDEGVYKIGKWLSTLDIKVIIKQRKQSPKLNDTLAAGQVLAVGEKLVSRNGKFALGFYKPALPEGIASKYGNITSPGWYLAIWFNKIPVCTTVWVANRERPITDLEIKLTQLRFSQDGSSLAIIINHATGSTVWSTEIANRTAQAKTSMNTSAILLDSGNLVIESLPDAYLWQSFDNATDLALPGAKFGWNKITRLHRTGTSKKNLIDPGLGSYSVQLNERGIILWRRDPYMEYWTWSSVQLTNMLIPLLNSLLKMNAQTRGFLTPYYVNNDEEEYFMYHSSDESSSSFVSIDMSGQLKLSIWSQANQSWQEVYAQPPDPCTPFATCGPFSICNGNADLFCDCMESFSQKSPQDWELKDRTAGCFRNTPLDCPSNRSSTDMFHTITRVALPANPEKIEDATTQSKCAESCLSNCSCNAYAYKDNTCFVWHSELLNVKLHDSIESLSEDTLYLRLAAKDMPATTKNKQKTVVVAVIAASIVGFGLLMLVLFFLIWRNKFKCCGVTLHHNQGSSGIIAFRYTDLSHATKNFSEKLGSGGFGSVFKGVLRDSTTIAVKRLDGSHQGEKQFRAEVSSLGLIQHINLVKLIGFCCEGDKRLLVYEHMINGSLDAHLFHSNGAVLDWSTRHQIAIGVARGLSYLHESCRECIIHCDIKPENILVEASFAPKIADFGMAAFVGRDFSRVLTTFRGTKGYLAPEWLSGVAITPKVDVYSFGMVLLEIISGRRNLSEAYTSNHYHFDYFPVQAISKLHEGSVQNLLDPELHGDFNLEEAERVCKVACWCIQENEIDRPTMGEVVRFLEGLRELLAVGKKLISRNGKFALGFFKPTLPEDAGSKYENIASPGWYLAIWFNKIPVCTTVWVANRKRPITDHELKLAQLKFSQDGSSLAIIRNRATESTVWSVQIANRTAQAKTSMNTSAVLLDSGNLVIESLPNVYLWQSFDDATDLVLPGAKFGWNKVTGLHRTGISKKNLIDPGLTSYSVQLNERDFILWRRDPYMEYLTWSSVQLTNMLIPLHNSQLEMNSQTGGFLTPSYVNNDEEEYFIYHSSDELASSFVSIDMSGQLKLSIWSQANQYWQEVYAHPTDPCALFATCGPFSFCIATCGPFGVCDGNRKPFCDCMEGFSPKCHAQKFSNRIPSRMCIKIPVQDQPGNRSSTDMFLAICRGVLPTNHKIVEDATTQSKYEEACLSNCFCIAYAYEDSTCYAWRGELLNLRLQDSIESLSEDTLYLRLAAKDMPASTKNKRKPVPAAVTIASIIGFGLLMLLLLFLIWQNKLKCCGVPLHHTQGNSGIVAFRYTDLSHATKNFSEKLGSGGFGSVFKGVLSDSTTIAVKRLDGLHQGEKQFRAEVRSLGLIQHVNLVKLIGFCYEGDKRLLVYEHMINGSLEAHLFHSNGAILDWSTRHQIAIGVARGLSYLHESCHECIIHYDIKPENILVEASFAPKIADFGMAAFVRRDFSRVLTTFRGTKGYLAPEWLSGVAITPKVDVYRFGMVLLEIISGRRNLSEAYTSNHYHFDYFPVQAISKLHEGSVQNLLDPELHGDFNLEEAKRGLSAEHSTSPTRPFPFLTPLAPVGGGFVARTSPTARFLPPLSTPNPKALSLRLPASPRGILRGSLGRGGVGDGAPSLPTAVASTPTASTTMPRRNRRGGGEGHRAAARVSLRRAVGSPHLQLAHPPPSPRLPNHPCYLSLFTRSFLCYFPANLRFVFLCIHSEHDSHDSQAKATKKGKKQELCHSLIEEENCNFTGSMQVVVYVLTGIDLLHSCECWEGQATVLSPLIFRNGAANILLTNKYKILLKEYNKIEALKVMLIRKTI</sequence>
<dbReference type="InterPro" id="IPR001245">
    <property type="entry name" value="Ser-Thr/Tyr_kinase_cat_dom"/>
</dbReference>
<keyword evidence="19" id="KW-0325">Glycoprotein</keyword>
<dbReference type="Pfam" id="PF00954">
    <property type="entry name" value="S_locus_glycop"/>
    <property type="match status" value="2"/>
</dbReference>
<dbReference type="eggNOG" id="ENOG502QPYS">
    <property type="taxonomic scope" value="Eukaryota"/>
</dbReference>
<dbReference type="InterPro" id="IPR011009">
    <property type="entry name" value="Kinase-like_dom_sf"/>
</dbReference>
<dbReference type="SMART" id="SM00220">
    <property type="entry name" value="S_TKc"/>
    <property type="match status" value="2"/>
</dbReference>
<dbReference type="PROSITE" id="PS00108">
    <property type="entry name" value="PROTEIN_KINASE_ST"/>
    <property type="match status" value="2"/>
</dbReference>
<dbReference type="FunFam" id="3.80.10.10:FF:000101">
    <property type="entry name" value="LRR receptor-like serine/threonine-protein kinase ERECTA"/>
    <property type="match status" value="1"/>
</dbReference>
<evidence type="ECO:0000259" key="27">
    <source>
        <dbReference type="PROSITE" id="PS50927"/>
    </source>
</evidence>
<evidence type="ECO:0000256" key="4">
    <source>
        <dbReference type="ARBA" id="ARBA00012513"/>
    </source>
</evidence>
<dbReference type="PROSITE" id="PS51450">
    <property type="entry name" value="LRR"/>
    <property type="match status" value="1"/>
</dbReference>
<organism evidence="29">
    <name type="scientific">Oryza meridionalis</name>
    <dbReference type="NCBI Taxonomy" id="40149"/>
    <lineage>
        <taxon>Eukaryota</taxon>
        <taxon>Viridiplantae</taxon>
        <taxon>Streptophyta</taxon>
        <taxon>Embryophyta</taxon>
        <taxon>Tracheophyta</taxon>
        <taxon>Spermatophyta</taxon>
        <taxon>Magnoliopsida</taxon>
        <taxon>Liliopsida</taxon>
        <taxon>Poales</taxon>
        <taxon>Poaceae</taxon>
        <taxon>BOP clade</taxon>
        <taxon>Oryzoideae</taxon>
        <taxon>Oryzeae</taxon>
        <taxon>Oryzinae</taxon>
        <taxon>Oryza</taxon>
    </lineage>
</organism>
<evidence type="ECO:0000256" key="7">
    <source>
        <dbReference type="ARBA" id="ARBA00022614"/>
    </source>
</evidence>
<dbReference type="FunFam" id="3.30.200.20:FF:000250">
    <property type="entry name" value="Serine/threonine-protein kinase"/>
    <property type="match status" value="2"/>
</dbReference>
<dbReference type="Proteomes" id="UP000008021">
    <property type="component" value="Chromosome 11"/>
</dbReference>
<dbReference type="Gene3D" id="3.80.10.10">
    <property type="entry name" value="Ribonuclease Inhibitor"/>
    <property type="match status" value="3"/>
</dbReference>
<dbReference type="SUPFAM" id="SSF51110">
    <property type="entry name" value="alpha-D-mannose-specific plant lectins"/>
    <property type="match status" value="2"/>
</dbReference>
<evidence type="ECO:0000256" key="22">
    <source>
        <dbReference type="PROSITE-ProRule" id="PRU10141"/>
    </source>
</evidence>
<evidence type="ECO:0000256" key="12">
    <source>
        <dbReference type="ARBA" id="ARBA00022741"/>
    </source>
</evidence>
<dbReference type="SMART" id="SM00473">
    <property type="entry name" value="PAN_AP"/>
    <property type="match status" value="2"/>
</dbReference>
<evidence type="ECO:0000256" key="16">
    <source>
        <dbReference type="ARBA" id="ARBA00023136"/>
    </source>
</evidence>
<reference evidence="29" key="1">
    <citation type="submission" date="2015-04" db="UniProtKB">
        <authorList>
            <consortium name="EnsemblPlants"/>
        </authorList>
    </citation>
    <scope>IDENTIFICATION</scope>
</reference>
<protein>
    <recommendedName>
        <fullName evidence="4">non-specific serine/threonine protein kinase</fullName>
        <ecNumber evidence="4">2.7.11.1</ecNumber>
    </recommendedName>
</protein>
<dbReference type="FunFam" id="2.90.10.10:FF:000011">
    <property type="entry name" value="Serine/threonine-protein kinase"/>
    <property type="match status" value="1"/>
</dbReference>
<keyword evidence="9 24" id="KW-0812">Transmembrane</keyword>
<dbReference type="InterPro" id="IPR003591">
    <property type="entry name" value="Leu-rich_rpt_typical-subtyp"/>
</dbReference>
<comment type="subcellular location">
    <subcellularLocation>
        <location evidence="1">Cell membrane</location>
        <topology evidence="1">Single-pass membrane protein</topology>
    </subcellularLocation>
    <subcellularLocation>
        <location evidence="2">Membrane</location>
        <topology evidence="2">Single-pass type I membrane protein</topology>
    </subcellularLocation>
</comment>
<comment type="catalytic activity">
    <reaction evidence="21">
        <text>L-seryl-[protein] + ATP = O-phospho-L-seryl-[protein] + ADP + H(+)</text>
        <dbReference type="Rhea" id="RHEA:17989"/>
        <dbReference type="Rhea" id="RHEA-COMP:9863"/>
        <dbReference type="Rhea" id="RHEA-COMP:11604"/>
        <dbReference type="ChEBI" id="CHEBI:15378"/>
        <dbReference type="ChEBI" id="CHEBI:29999"/>
        <dbReference type="ChEBI" id="CHEBI:30616"/>
        <dbReference type="ChEBI" id="CHEBI:83421"/>
        <dbReference type="ChEBI" id="CHEBI:456216"/>
        <dbReference type="EC" id="2.7.11.1"/>
    </reaction>
</comment>
<dbReference type="PROSITE" id="PS50011">
    <property type="entry name" value="PROTEIN_KINASE_DOM"/>
    <property type="match status" value="3"/>
</dbReference>
<evidence type="ECO:0000256" key="11">
    <source>
        <dbReference type="ARBA" id="ARBA00022737"/>
    </source>
</evidence>
<accession>A0A0E0F3G5</accession>
<dbReference type="HOGENOM" id="CLU_226107_0_0_1"/>
<dbReference type="GO" id="GO:0005886">
    <property type="term" value="C:plasma membrane"/>
    <property type="evidence" value="ECO:0007669"/>
    <property type="project" value="UniProtKB-SubCell"/>
</dbReference>
<dbReference type="CDD" id="cd00028">
    <property type="entry name" value="B_lectin"/>
    <property type="match status" value="2"/>
</dbReference>
<feature type="region of interest" description="Disordered" evidence="23">
    <location>
        <begin position="2801"/>
        <end position="2841"/>
    </location>
</feature>
<evidence type="ECO:0000259" key="28">
    <source>
        <dbReference type="PROSITE" id="PS50948"/>
    </source>
</evidence>
<dbReference type="FunFam" id="3.80.10.10:FF:000317">
    <property type="entry name" value="Inactive leucine-rich repeat receptor-like protein kinase"/>
    <property type="match status" value="1"/>
</dbReference>
<dbReference type="PANTHER" id="PTHR47974:SF19">
    <property type="entry name" value="RECEPTOR-LIKE SERINE_THREONINE-PROTEIN KINASE"/>
    <property type="match status" value="1"/>
</dbReference>
<evidence type="ECO:0000256" key="14">
    <source>
        <dbReference type="ARBA" id="ARBA00022840"/>
    </source>
</evidence>
<dbReference type="CDD" id="cd01098">
    <property type="entry name" value="PAN_AP_plant"/>
    <property type="match status" value="2"/>
</dbReference>
<dbReference type="FunFam" id="1.10.510.10:FF:000227">
    <property type="entry name" value="Serine/threonine-protein kinase"/>
    <property type="match status" value="1"/>
</dbReference>
<keyword evidence="11" id="KW-0677">Repeat</keyword>
<keyword evidence="12 22" id="KW-0547">Nucleotide-binding</keyword>
<feature type="compositionally biased region" description="Low complexity" evidence="23">
    <location>
        <begin position="2808"/>
        <end position="2827"/>
    </location>
</feature>
<dbReference type="Gene3D" id="1.10.510.10">
    <property type="entry name" value="Transferase(Phosphotransferase) domain 1"/>
    <property type="match status" value="2"/>
</dbReference>
<dbReference type="InterPro" id="IPR003609">
    <property type="entry name" value="Pan_app"/>
</dbReference>
<dbReference type="PROSITE" id="PS50948">
    <property type="entry name" value="PAN"/>
    <property type="match status" value="1"/>
</dbReference>
<feature type="domain" description="Protein kinase" evidence="26">
    <location>
        <begin position="1714"/>
        <end position="1992"/>
    </location>
</feature>
<evidence type="ECO:0000256" key="6">
    <source>
        <dbReference type="ARBA" id="ARBA00022527"/>
    </source>
</evidence>
<evidence type="ECO:0000313" key="29">
    <source>
        <dbReference type="EnsemblPlants" id="OMERI11G05270.1"/>
    </source>
</evidence>
<dbReference type="Pfam" id="PF08263">
    <property type="entry name" value="LRRNT_2"/>
    <property type="match status" value="1"/>
</dbReference>
<keyword evidence="6" id="KW-0723">Serine/threonine-protein kinase</keyword>
<dbReference type="SUPFAM" id="SSF56112">
    <property type="entry name" value="Protein kinase-like (PK-like)"/>
    <property type="match status" value="3"/>
</dbReference>
<feature type="chain" id="PRO_5002359077" description="non-specific serine/threonine protein kinase" evidence="25">
    <location>
        <begin position="24"/>
        <end position="2999"/>
    </location>
</feature>
<keyword evidence="7" id="KW-0433">Leucine-rich repeat</keyword>
<dbReference type="InterPro" id="IPR001480">
    <property type="entry name" value="Bulb-type_lectin_dom"/>
</dbReference>
<dbReference type="Gene3D" id="3.30.200.20">
    <property type="entry name" value="Phosphorylase Kinase, domain 1"/>
    <property type="match status" value="3"/>
</dbReference>
<dbReference type="FunFam" id="3.30.200.20:FF:000661">
    <property type="entry name" value="Serine-threonine protein kinase plant-type"/>
    <property type="match status" value="1"/>
</dbReference>
<evidence type="ECO:0000313" key="30">
    <source>
        <dbReference type="Proteomes" id="UP000008021"/>
    </source>
</evidence>
<dbReference type="GO" id="GO:0004674">
    <property type="term" value="F:protein serine/threonine kinase activity"/>
    <property type="evidence" value="ECO:0007669"/>
    <property type="project" value="UniProtKB-KW"/>
</dbReference>
<dbReference type="InterPro" id="IPR036426">
    <property type="entry name" value="Bulb-type_lectin_dom_sf"/>
</dbReference>
<keyword evidence="14 22" id="KW-0067">ATP-binding</keyword>
<dbReference type="PROSITE" id="PS50927">
    <property type="entry name" value="BULB_LECTIN"/>
    <property type="match status" value="2"/>
</dbReference>
<dbReference type="SMART" id="SM00365">
    <property type="entry name" value="LRR_SD22"/>
    <property type="match status" value="8"/>
</dbReference>
<keyword evidence="10 25" id="KW-0732">Signal</keyword>
<keyword evidence="13" id="KW-0418">Kinase</keyword>
<keyword evidence="18" id="KW-0675">Receptor</keyword>
<evidence type="ECO:0000256" key="10">
    <source>
        <dbReference type="ARBA" id="ARBA00022729"/>
    </source>
</evidence>
<dbReference type="InterPro" id="IPR032675">
    <property type="entry name" value="LRR_dom_sf"/>
</dbReference>
<dbReference type="Gramene" id="OMERI11G05270.1">
    <property type="protein sequence ID" value="OMERI11G05270.1"/>
    <property type="gene ID" value="OMERI11G05270"/>
</dbReference>
<feature type="transmembrane region" description="Helical" evidence="24">
    <location>
        <begin position="2435"/>
        <end position="2457"/>
    </location>
</feature>
<dbReference type="CDD" id="cd14066">
    <property type="entry name" value="STKc_IRAK"/>
    <property type="match status" value="1"/>
</dbReference>
<evidence type="ECO:0000256" key="25">
    <source>
        <dbReference type="SAM" id="SignalP"/>
    </source>
</evidence>
<name>A0A0E0F3G5_9ORYZ</name>
<evidence type="ECO:0000256" key="8">
    <source>
        <dbReference type="ARBA" id="ARBA00022679"/>
    </source>
</evidence>
<feature type="domain" description="Bulb-type lectin" evidence="27">
    <location>
        <begin position="1983"/>
        <end position="2128"/>
    </location>
</feature>
<evidence type="ECO:0000256" key="23">
    <source>
        <dbReference type="SAM" id="MobiDB-lite"/>
    </source>
</evidence>
<dbReference type="Pfam" id="PF08276">
    <property type="entry name" value="PAN_2"/>
    <property type="match status" value="2"/>
</dbReference>
<evidence type="ECO:0000256" key="19">
    <source>
        <dbReference type="ARBA" id="ARBA00023180"/>
    </source>
</evidence>
<dbReference type="SUPFAM" id="SSF52047">
    <property type="entry name" value="RNI-like"/>
    <property type="match status" value="1"/>
</dbReference>
<keyword evidence="17" id="KW-1015">Disulfide bond</keyword>
<evidence type="ECO:0000256" key="2">
    <source>
        <dbReference type="ARBA" id="ARBA00004479"/>
    </source>
</evidence>
<dbReference type="InterPro" id="IPR000719">
    <property type="entry name" value="Prot_kinase_dom"/>
</dbReference>
<dbReference type="Pfam" id="PF13855">
    <property type="entry name" value="LRR_8"/>
    <property type="match status" value="3"/>
</dbReference>
<feature type="domain" description="Protein kinase" evidence="26">
    <location>
        <begin position="779"/>
        <end position="1112"/>
    </location>
</feature>
<dbReference type="SMART" id="SM00369">
    <property type="entry name" value="LRR_TYP"/>
    <property type="match status" value="13"/>
</dbReference>
<dbReference type="PROSITE" id="PS00107">
    <property type="entry name" value="PROTEIN_KINASE_ATP"/>
    <property type="match status" value="3"/>
</dbReference>
<feature type="domain" description="Apple" evidence="28">
    <location>
        <begin position="1559"/>
        <end position="1642"/>
    </location>
</feature>
<dbReference type="EC" id="2.7.11.1" evidence="4"/>
<evidence type="ECO:0000256" key="3">
    <source>
        <dbReference type="ARBA" id="ARBA00008684"/>
    </source>
</evidence>
<evidence type="ECO:0000256" key="21">
    <source>
        <dbReference type="ARBA" id="ARBA00048679"/>
    </source>
</evidence>
<dbReference type="FunFam" id="1.10.510.10:FF:000537">
    <property type="entry name" value="Putative receptor-like protein kinase"/>
    <property type="match status" value="1"/>
</dbReference>
<dbReference type="Pfam" id="PF00069">
    <property type="entry name" value="Pkinase"/>
    <property type="match status" value="2"/>
</dbReference>
<dbReference type="Pfam" id="PF07714">
    <property type="entry name" value="PK_Tyr_Ser-Thr"/>
    <property type="match status" value="1"/>
</dbReference>
<dbReference type="GO" id="GO:0051707">
    <property type="term" value="P:response to other organism"/>
    <property type="evidence" value="ECO:0007669"/>
    <property type="project" value="UniProtKB-ARBA"/>
</dbReference>
<evidence type="ECO:0000256" key="9">
    <source>
        <dbReference type="ARBA" id="ARBA00022692"/>
    </source>
</evidence>
<feature type="binding site" evidence="22">
    <location>
        <position position="807"/>
    </location>
    <ligand>
        <name>ATP</name>
        <dbReference type="ChEBI" id="CHEBI:30616"/>
    </ligand>
</feature>
<evidence type="ECO:0000256" key="24">
    <source>
        <dbReference type="SAM" id="Phobius"/>
    </source>
</evidence>
<evidence type="ECO:0000259" key="26">
    <source>
        <dbReference type="PROSITE" id="PS50011"/>
    </source>
</evidence>
<feature type="domain" description="Protein kinase" evidence="26">
    <location>
        <begin position="2490"/>
        <end position="2752"/>
    </location>
</feature>
<reference evidence="29" key="2">
    <citation type="submission" date="2018-05" db="EMBL/GenBank/DDBJ databases">
        <title>OmerRS3 (Oryza meridionalis Reference Sequence Version 3).</title>
        <authorList>
            <person name="Zhang J."/>
            <person name="Kudrna D."/>
            <person name="Lee S."/>
            <person name="Talag J."/>
            <person name="Welchert J."/>
            <person name="Wing R.A."/>
        </authorList>
    </citation>
    <scope>NUCLEOTIDE SEQUENCE [LARGE SCALE GENOMIC DNA]</scope>
    <source>
        <strain evidence="29">cv. OR44</strain>
    </source>
</reference>
<dbReference type="InterPro" id="IPR017441">
    <property type="entry name" value="Protein_kinase_ATP_BS"/>
</dbReference>
<evidence type="ECO:0000256" key="20">
    <source>
        <dbReference type="ARBA" id="ARBA00047899"/>
    </source>
</evidence>
<keyword evidence="5" id="KW-1003">Cell membrane</keyword>
<dbReference type="EnsemblPlants" id="OMERI11G05270.1">
    <property type="protein sequence ID" value="OMERI11G05270.1"/>
    <property type="gene ID" value="OMERI11G05270"/>
</dbReference>
<evidence type="ECO:0000256" key="15">
    <source>
        <dbReference type="ARBA" id="ARBA00022989"/>
    </source>
</evidence>
<comment type="similarity">
    <text evidence="3">Belongs to the protein kinase superfamily. Ser/Thr protein kinase family.</text>
</comment>
<dbReference type="Gene3D" id="2.90.10.10">
    <property type="entry name" value="Bulb-type lectin domain"/>
    <property type="match status" value="2"/>
</dbReference>
<feature type="domain" description="Bulb-type lectin" evidence="27">
    <location>
        <begin position="1218"/>
        <end position="1363"/>
    </location>
</feature>
<evidence type="ECO:0000256" key="1">
    <source>
        <dbReference type="ARBA" id="ARBA00004162"/>
    </source>
</evidence>
<dbReference type="STRING" id="40149.A0A0E0F3G5"/>
<evidence type="ECO:0000256" key="17">
    <source>
        <dbReference type="ARBA" id="ARBA00023157"/>
    </source>
</evidence>
<keyword evidence="16 24" id="KW-0472">Membrane</keyword>
<evidence type="ECO:0000256" key="13">
    <source>
        <dbReference type="ARBA" id="ARBA00022777"/>
    </source>
</evidence>
<keyword evidence="8" id="KW-0808">Transferase</keyword>
<dbReference type="SMART" id="SM00108">
    <property type="entry name" value="B_lectin"/>
    <property type="match status" value="2"/>
</dbReference>
<dbReference type="Pfam" id="PF01453">
    <property type="entry name" value="B_lectin"/>
    <property type="match status" value="2"/>
</dbReference>